<protein>
    <submittedName>
        <fullName evidence="2">Uncharacterized protein</fullName>
    </submittedName>
</protein>
<comment type="caution">
    <text evidence="2">The sequence shown here is derived from an EMBL/GenBank/DDBJ whole genome shotgun (WGS) entry which is preliminary data.</text>
</comment>
<sequence length="88" mass="9499">LTLGRYSHVYRGQESEAVAKLPDLSSPSSGQEEIAATGTDQRAARAAHLQRAERPECQGMPSPVTIDKGQDNCDARSEQSIKTCKAKI</sequence>
<name>X1HJ71_9ZZZZ</name>
<dbReference type="EMBL" id="BARU01019534">
    <property type="protein sequence ID" value="GAH53874.1"/>
    <property type="molecule type" value="Genomic_DNA"/>
</dbReference>
<feature type="region of interest" description="Disordered" evidence="1">
    <location>
        <begin position="52"/>
        <end position="88"/>
    </location>
</feature>
<evidence type="ECO:0000313" key="2">
    <source>
        <dbReference type="EMBL" id="GAH53874.1"/>
    </source>
</evidence>
<organism evidence="2">
    <name type="scientific">marine sediment metagenome</name>
    <dbReference type="NCBI Taxonomy" id="412755"/>
    <lineage>
        <taxon>unclassified sequences</taxon>
        <taxon>metagenomes</taxon>
        <taxon>ecological metagenomes</taxon>
    </lineage>
</organism>
<evidence type="ECO:0000256" key="1">
    <source>
        <dbReference type="SAM" id="MobiDB-lite"/>
    </source>
</evidence>
<gene>
    <name evidence="2" type="ORF">S03H2_32167</name>
</gene>
<dbReference type="AlphaFoldDB" id="X1HJ71"/>
<reference evidence="2" key="1">
    <citation type="journal article" date="2014" name="Front. Microbiol.">
        <title>High frequency of phylogenetically diverse reductive dehalogenase-homologous genes in deep subseafloor sedimentary metagenomes.</title>
        <authorList>
            <person name="Kawai M."/>
            <person name="Futagami T."/>
            <person name="Toyoda A."/>
            <person name="Takaki Y."/>
            <person name="Nishi S."/>
            <person name="Hori S."/>
            <person name="Arai W."/>
            <person name="Tsubouchi T."/>
            <person name="Morono Y."/>
            <person name="Uchiyama I."/>
            <person name="Ito T."/>
            <person name="Fujiyama A."/>
            <person name="Inagaki F."/>
            <person name="Takami H."/>
        </authorList>
    </citation>
    <scope>NUCLEOTIDE SEQUENCE</scope>
    <source>
        <strain evidence="2">Expedition CK06-06</strain>
    </source>
</reference>
<proteinExistence type="predicted"/>
<feature type="compositionally biased region" description="Basic and acidic residues" evidence="1">
    <location>
        <begin position="68"/>
        <end position="79"/>
    </location>
</feature>
<feature type="non-terminal residue" evidence="2">
    <location>
        <position position="1"/>
    </location>
</feature>
<accession>X1HJ71</accession>